<sequence>MKAAVLTAFGAPLSIQTLPAPVAGPGEIVVDVKAAPILPYTKEILAGARVYSLTPPMVPGCGAVACVSAVGPDATTLRPGDWVFCDPTLRSRDDPHTRDAALQGWDARGETGAILQQRYRDGPFAQQMRLPLENALPIPIDRSPAAQDDDTLLQWSALNTLLVPYGGLASIGFSPGETLLVSGATGHFGSATVAVALAMGAARVVVAGRNTKRLAALVDRFGSRVVPVALSGIEPDDKRRMRAAGRDIIDCVLDFLPPTATSRTARAAMMSVRQGGRVVLMGGIGLQGEEDLVLPYPWFMLNNITVRGQWMYSRASAPRLVALVEAGLLRLDDFAIMRFALDDVNAAIEDAAAHPVPFRLTVVCP</sequence>
<keyword evidence="9" id="KW-1185">Reference proteome</keyword>
<dbReference type="PANTHER" id="PTHR43350">
    <property type="entry name" value="NAD-DEPENDENT ALCOHOL DEHYDROGENASE"/>
    <property type="match status" value="1"/>
</dbReference>
<keyword evidence="3" id="KW-0479">Metal-binding</keyword>
<dbReference type="PATRIC" id="fig|28092.6.peg.496"/>
<keyword evidence="4" id="KW-0862">Zinc</keyword>
<dbReference type="SUPFAM" id="SSF50129">
    <property type="entry name" value="GroES-like"/>
    <property type="match status" value="1"/>
</dbReference>
<feature type="domain" description="Alcohol dehydrogenase-like N-terminal" evidence="7">
    <location>
        <begin position="24"/>
        <end position="139"/>
    </location>
</feature>
<reference evidence="8 9" key="1">
    <citation type="submission" date="2015-03" db="EMBL/GenBank/DDBJ databases">
        <title>Draft Genome Sequence of Burkholderia andropogonis type strain ICMP2807, isolated from Sorghum bicolor.</title>
        <authorList>
            <person name="Lopes-Santos L."/>
            <person name="Castro D.B."/>
            <person name="Ottoboni L.M."/>
            <person name="Park D."/>
            <person name="Weirc B.S."/>
            <person name="Destefano S.A."/>
        </authorList>
    </citation>
    <scope>NUCLEOTIDE SEQUENCE [LARGE SCALE GENOMIC DNA]</scope>
    <source>
        <strain evidence="8 9">ICMP2807</strain>
    </source>
</reference>
<protein>
    <submittedName>
        <fullName evidence="8">Alcohol dehydrogenase</fullName>
    </submittedName>
</protein>
<dbReference type="InterPro" id="IPR036291">
    <property type="entry name" value="NAD(P)-bd_dom_sf"/>
</dbReference>
<name>A0A0F5K4N6_9BURK</name>
<dbReference type="GO" id="GO:0016491">
    <property type="term" value="F:oxidoreductase activity"/>
    <property type="evidence" value="ECO:0007669"/>
    <property type="project" value="UniProtKB-KW"/>
</dbReference>
<dbReference type="PANTHER" id="PTHR43350:SF17">
    <property type="entry name" value="NAD-DEPENDENT ALCOHOL DEHYDROGENASE"/>
    <property type="match status" value="1"/>
</dbReference>
<feature type="domain" description="Alcohol dehydrogenase-like C-terminal" evidence="6">
    <location>
        <begin position="189"/>
        <end position="325"/>
    </location>
</feature>
<evidence type="ECO:0000256" key="3">
    <source>
        <dbReference type="ARBA" id="ARBA00022723"/>
    </source>
</evidence>
<evidence type="ECO:0000256" key="2">
    <source>
        <dbReference type="ARBA" id="ARBA00008072"/>
    </source>
</evidence>
<evidence type="ECO:0000259" key="7">
    <source>
        <dbReference type="Pfam" id="PF08240"/>
    </source>
</evidence>
<dbReference type="RefSeq" id="WP_024905912.1">
    <property type="nucleotide sequence ID" value="NZ_CADFGU010000004.1"/>
</dbReference>
<dbReference type="GO" id="GO:0046872">
    <property type="term" value="F:metal ion binding"/>
    <property type="evidence" value="ECO:0007669"/>
    <property type="project" value="UniProtKB-KW"/>
</dbReference>
<dbReference type="InterPro" id="IPR013149">
    <property type="entry name" value="ADH-like_C"/>
</dbReference>
<evidence type="ECO:0000256" key="5">
    <source>
        <dbReference type="ARBA" id="ARBA00023002"/>
    </source>
</evidence>
<dbReference type="Pfam" id="PF00107">
    <property type="entry name" value="ADH_zinc_N"/>
    <property type="match status" value="1"/>
</dbReference>
<comment type="cofactor">
    <cofactor evidence="1">
        <name>Zn(2+)</name>
        <dbReference type="ChEBI" id="CHEBI:29105"/>
    </cofactor>
</comment>
<evidence type="ECO:0000256" key="4">
    <source>
        <dbReference type="ARBA" id="ARBA00022833"/>
    </source>
</evidence>
<comment type="caution">
    <text evidence="8">The sequence shown here is derived from an EMBL/GenBank/DDBJ whole genome shotgun (WGS) entry which is preliminary data.</text>
</comment>
<gene>
    <name evidence="8" type="ORF">WM40_02125</name>
</gene>
<dbReference type="Pfam" id="PF08240">
    <property type="entry name" value="ADH_N"/>
    <property type="match status" value="1"/>
</dbReference>
<dbReference type="CDD" id="cd05188">
    <property type="entry name" value="MDR"/>
    <property type="match status" value="1"/>
</dbReference>
<dbReference type="AlphaFoldDB" id="A0A0F5K4N6"/>
<comment type="similarity">
    <text evidence="2">Belongs to the zinc-containing alcohol dehydrogenase family.</text>
</comment>
<dbReference type="InterPro" id="IPR011032">
    <property type="entry name" value="GroES-like_sf"/>
</dbReference>
<dbReference type="EMBL" id="LAQU01000002">
    <property type="protein sequence ID" value="KKB64839.1"/>
    <property type="molecule type" value="Genomic_DNA"/>
</dbReference>
<proteinExistence type="inferred from homology"/>
<accession>A0A0F5K4N6</accession>
<evidence type="ECO:0000256" key="1">
    <source>
        <dbReference type="ARBA" id="ARBA00001947"/>
    </source>
</evidence>
<dbReference type="SUPFAM" id="SSF51735">
    <property type="entry name" value="NAD(P)-binding Rossmann-fold domains"/>
    <property type="match status" value="1"/>
</dbReference>
<dbReference type="OrthoDB" id="9787435at2"/>
<dbReference type="InterPro" id="IPR013154">
    <property type="entry name" value="ADH-like_N"/>
</dbReference>
<dbReference type="STRING" id="28092.WM40_02125"/>
<evidence type="ECO:0000313" key="8">
    <source>
        <dbReference type="EMBL" id="KKB64839.1"/>
    </source>
</evidence>
<dbReference type="Proteomes" id="UP000033618">
    <property type="component" value="Unassembled WGS sequence"/>
</dbReference>
<evidence type="ECO:0000313" key="9">
    <source>
        <dbReference type="Proteomes" id="UP000033618"/>
    </source>
</evidence>
<dbReference type="Gene3D" id="3.40.50.720">
    <property type="entry name" value="NAD(P)-binding Rossmann-like Domain"/>
    <property type="match status" value="1"/>
</dbReference>
<keyword evidence="5" id="KW-0560">Oxidoreductase</keyword>
<dbReference type="Gene3D" id="3.90.180.10">
    <property type="entry name" value="Medium-chain alcohol dehydrogenases, catalytic domain"/>
    <property type="match status" value="1"/>
</dbReference>
<evidence type="ECO:0000259" key="6">
    <source>
        <dbReference type="Pfam" id="PF00107"/>
    </source>
</evidence>
<organism evidence="8 9">
    <name type="scientific">Robbsia andropogonis</name>
    <dbReference type="NCBI Taxonomy" id="28092"/>
    <lineage>
        <taxon>Bacteria</taxon>
        <taxon>Pseudomonadati</taxon>
        <taxon>Pseudomonadota</taxon>
        <taxon>Betaproteobacteria</taxon>
        <taxon>Burkholderiales</taxon>
        <taxon>Burkholderiaceae</taxon>
        <taxon>Robbsia</taxon>
    </lineage>
</organism>